<name>W0RPX7_9BACT</name>
<dbReference type="AlphaFoldDB" id="W0RPX7"/>
<dbReference type="KEGG" id="gba:J421_5007"/>
<dbReference type="HOGENOM" id="CLU_547204_0_0_0"/>
<protein>
    <recommendedName>
        <fullName evidence="3">Protein ImuB</fullName>
    </recommendedName>
</protein>
<dbReference type="EMBL" id="CP007129">
    <property type="protein sequence ID" value="AHG92542.1"/>
    <property type="molecule type" value="Genomic_DNA"/>
</dbReference>
<dbReference type="InParanoid" id="W0RPX7"/>
<reference evidence="1 2" key="1">
    <citation type="journal article" date="2014" name="Genome Announc.">
        <title>Genome Sequence and Methylome of Soil Bacterium Gemmatirosa kalamazoonensis KBS708T, a Member of the Rarely Cultivated Gemmatimonadetes Phylum.</title>
        <authorList>
            <person name="Debruyn J.M."/>
            <person name="Radosevich M."/>
            <person name="Wommack K.E."/>
            <person name="Polson S.W."/>
            <person name="Hauser L.J."/>
            <person name="Fawaz M.N."/>
            <person name="Korlach J."/>
            <person name="Tsai Y.C."/>
        </authorList>
    </citation>
    <scope>NUCLEOTIDE SEQUENCE [LARGE SCALE GENOMIC DNA]</scope>
    <source>
        <strain evidence="1 2">KBS708</strain>
        <plasmid evidence="2">Plasmid 1</plasmid>
    </source>
</reference>
<evidence type="ECO:0000313" key="1">
    <source>
        <dbReference type="EMBL" id="AHG92542.1"/>
    </source>
</evidence>
<keyword evidence="1" id="KW-0614">Plasmid</keyword>
<geneLocation type="plasmid" evidence="1 2">
    <name>1</name>
</geneLocation>
<accession>W0RPX7</accession>
<evidence type="ECO:0008006" key="3">
    <source>
        <dbReference type="Google" id="ProtNLM"/>
    </source>
</evidence>
<sequence>MLVRPTEDGGTLVWVDARGLSARRVAAGALAAARAHLAPRFAVAMRVGVSRVAIAAELAARTATNRPTHARMVVGVAPRAERAFLAALPLRALLATHAWSDEVRALDVQRVVTALADVGVLLCGELAALAPDAVAVRYGAAGAALWRLARADDPRRLFVASPRELPSASVEWTTYELRDPERLAFVAHRLVERVVTEVRGWGDAARSLVLRFLLAGGGVHETPVRGARPSSDVTTWSRLVRTALERVVLPDGVVGLALRVETAASVEAPQGDLFDRGFQSGSAAESAVARLIDDGAGVPVRMARGGHALPERRASWRALEFREVAQTLRAAPPLRDASSADAAEHGAVRHAAGRAEPRVLDLRAARARQDTRAVAASAAAPPALEVPEALALRVLPEPREIVVTTRARRGMRVPARYRERLADGERAPSGRPLVEIATALGPDRVFAGGEAGDEVRREYWQCLTDEGRLVLLYRDVHDGRIGHEDEPPGSWYLQGWWD</sequence>
<proteinExistence type="predicted"/>
<keyword evidence="2" id="KW-1185">Reference proteome</keyword>
<organism evidence="1 2">
    <name type="scientific">Gemmatirosa kalamazoonensis</name>
    <dbReference type="NCBI Taxonomy" id="861299"/>
    <lineage>
        <taxon>Bacteria</taxon>
        <taxon>Pseudomonadati</taxon>
        <taxon>Gemmatimonadota</taxon>
        <taxon>Gemmatimonadia</taxon>
        <taxon>Gemmatimonadales</taxon>
        <taxon>Gemmatimonadaceae</taxon>
        <taxon>Gemmatirosa</taxon>
    </lineage>
</organism>
<gene>
    <name evidence="1" type="ORF">J421_5007</name>
</gene>
<evidence type="ECO:0000313" key="2">
    <source>
        <dbReference type="Proteomes" id="UP000019151"/>
    </source>
</evidence>
<dbReference type="Proteomes" id="UP000019151">
    <property type="component" value="Plasmid 1"/>
</dbReference>